<proteinExistence type="predicted"/>
<dbReference type="EMBL" id="MTYJ01000034">
    <property type="protein sequence ID" value="OQV20018.1"/>
    <property type="molecule type" value="Genomic_DNA"/>
</dbReference>
<sequence>MNTNQILRNTCTNETHTSQNQELLFSVTVLDSRRNDNQNGVAALGNGIILTATLAYRPFSAAANWLLMAHNIAWDLIMSVLSNPDVFIVTFAAFRSLLPYFSVASGNRYASSQ</sequence>
<keyword evidence="2" id="KW-1185">Reference proteome</keyword>
<accession>A0A1W0WXT6</accession>
<organism evidence="1 2">
    <name type="scientific">Hypsibius exemplaris</name>
    <name type="common">Freshwater tardigrade</name>
    <dbReference type="NCBI Taxonomy" id="2072580"/>
    <lineage>
        <taxon>Eukaryota</taxon>
        <taxon>Metazoa</taxon>
        <taxon>Ecdysozoa</taxon>
        <taxon>Tardigrada</taxon>
        <taxon>Eutardigrada</taxon>
        <taxon>Parachela</taxon>
        <taxon>Hypsibioidea</taxon>
        <taxon>Hypsibiidae</taxon>
        <taxon>Hypsibius</taxon>
    </lineage>
</organism>
<reference evidence="2" key="1">
    <citation type="submission" date="2017-01" db="EMBL/GenBank/DDBJ databases">
        <title>Comparative genomics of anhydrobiosis in the tardigrade Hypsibius dujardini.</title>
        <authorList>
            <person name="Yoshida Y."/>
            <person name="Koutsovoulos G."/>
            <person name="Laetsch D."/>
            <person name="Stevens L."/>
            <person name="Kumar S."/>
            <person name="Horikawa D."/>
            <person name="Ishino K."/>
            <person name="Komine S."/>
            <person name="Tomita M."/>
            <person name="Blaxter M."/>
            <person name="Arakawa K."/>
        </authorList>
    </citation>
    <scope>NUCLEOTIDE SEQUENCE [LARGE SCALE GENOMIC DNA]</scope>
    <source>
        <strain evidence="2">Z151</strain>
    </source>
</reference>
<evidence type="ECO:0000313" key="2">
    <source>
        <dbReference type="Proteomes" id="UP000192578"/>
    </source>
</evidence>
<dbReference type="Proteomes" id="UP000192578">
    <property type="component" value="Unassembled WGS sequence"/>
</dbReference>
<protein>
    <submittedName>
        <fullName evidence="1">Uncharacterized protein</fullName>
    </submittedName>
</protein>
<dbReference type="AlphaFoldDB" id="A0A1W0WXT6"/>
<evidence type="ECO:0000313" key="1">
    <source>
        <dbReference type="EMBL" id="OQV20018.1"/>
    </source>
</evidence>
<name>A0A1W0WXT6_HYPEX</name>
<comment type="caution">
    <text evidence="1">The sequence shown here is derived from an EMBL/GenBank/DDBJ whole genome shotgun (WGS) entry which is preliminary data.</text>
</comment>
<gene>
    <name evidence="1" type="ORF">BV898_06022</name>
</gene>